<evidence type="ECO:0000256" key="5">
    <source>
        <dbReference type="ARBA" id="ARBA00022723"/>
    </source>
</evidence>
<dbReference type="Pfam" id="PF00752">
    <property type="entry name" value="XPG_N"/>
    <property type="match status" value="1"/>
</dbReference>
<dbReference type="InterPro" id="IPR006086">
    <property type="entry name" value="XPG-I_dom"/>
</dbReference>
<evidence type="ECO:0000256" key="6">
    <source>
        <dbReference type="ARBA" id="ARBA00022759"/>
    </source>
</evidence>
<dbReference type="GO" id="GO:0046872">
    <property type="term" value="F:metal ion binding"/>
    <property type="evidence" value="ECO:0007669"/>
    <property type="project" value="UniProtKB-KW"/>
</dbReference>
<evidence type="ECO:0000256" key="3">
    <source>
        <dbReference type="ARBA" id="ARBA00005283"/>
    </source>
</evidence>
<dbReference type="EMBL" id="DS178344">
    <property type="protein sequence ID" value="EFP91313.2"/>
    <property type="molecule type" value="Genomic_DNA"/>
</dbReference>
<reference key="1">
    <citation type="submission" date="2007-01" db="EMBL/GenBank/DDBJ databases">
        <title>The Genome Sequence of Puccinia graminis f. sp. tritici Strain CRL 75-36-700-3.</title>
        <authorList>
            <consortium name="The Broad Institute Genome Sequencing Platform"/>
            <person name="Birren B."/>
            <person name="Lander E."/>
            <person name="Galagan J."/>
            <person name="Nusbaum C."/>
            <person name="Devon K."/>
            <person name="Cuomo C."/>
            <person name="Jaffe D."/>
            <person name="Butler J."/>
            <person name="Alvarez P."/>
            <person name="Gnerre S."/>
            <person name="Grabherr M."/>
            <person name="Mauceli E."/>
            <person name="Brockman W."/>
            <person name="Young S."/>
            <person name="LaButti K."/>
            <person name="Sykes S."/>
            <person name="DeCaprio D."/>
            <person name="Crawford M."/>
            <person name="Koehrsen M."/>
            <person name="Engels R."/>
            <person name="Montgomery P."/>
            <person name="Pearson M."/>
            <person name="Howarth C."/>
            <person name="Larson L."/>
            <person name="White J."/>
            <person name="Zeng Q."/>
            <person name="Kodira C."/>
            <person name="Yandava C."/>
            <person name="Alvarado L."/>
            <person name="O'Leary S."/>
            <person name="Szabo L."/>
            <person name="Dean R."/>
            <person name="Schein J."/>
        </authorList>
    </citation>
    <scope>NUCLEOTIDE SEQUENCE</scope>
    <source>
        <strain>CRL 75-36-700-3</strain>
    </source>
</reference>
<feature type="compositionally biased region" description="Basic residues" evidence="15">
    <location>
        <begin position="1240"/>
        <end position="1250"/>
    </location>
</feature>
<evidence type="ECO:0000259" key="17">
    <source>
        <dbReference type="SMART" id="SM00485"/>
    </source>
</evidence>
<comment type="similarity">
    <text evidence="3">Belongs to the XPG/RAD2 endonuclease family. XPG subfamily.</text>
</comment>
<dbReference type="InterPro" id="IPR006085">
    <property type="entry name" value="XPG_DNA_repair_N"/>
</dbReference>
<dbReference type="VEuPathDB" id="FungiDB:PGTG_17170"/>
<dbReference type="HOGENOM" id="CLU_003018_0_1_1"/>
<dbReference type="SUPFAM" id="SSF47807">
    <property type="entry name" value="5' to 3' exonuclease, C-terminal subdomain"/>
    <property type="match status" value="1"/>
</dbReference>
<proteinExistence type="inferred from homology"/>
<comment type="function">
    <text evidence="13">Single-stranded DNA endonuclease involved in excision repair of DNA damaged with UV light, bulky adducts, or cross-linking agents. Essential for the incision step of excision-repair.</text>
</comment>
<evidence type="ECO:0000256" key="9">
    <source>
        <dbReference type="ARBA" id="ARBA00022842"/>
    </source>
</evidence>
<feature type="compositionally biased region" description="Polar residues" evidence="15">
    <location>
        <begin position="624"/>
        <end position="642"/>
    </location>
</feature>
<dbReference type="GO" id="GO:0003697">
    <property type="term" value="F:single-stranded DNA binding"/>
    <property type="evidence" value="ECO:0000318"/>
    <property type="project" value="GO_Central"/>
</dbReference>
<reference evidence="19" key="2">
    <citation type="journal article" date="2011" name="Proc. Natl. Acad. Sci. U.S.A.">
        <title>Obligate biotrophy features unraveled by the genomic analysis of rust fungi.</title>
        <authorList>
            <person name="Duplessis S."/>
            <person name="Cuomo C.A."/>
            <person name="Lin Y.-C."/>
            <person name="Aerts A."/>
            <person name="Tisserant E."/>
            <person name="Veneault-Fourrey C."/>
            <person name="Joly D.L."/>
            <person name="Hacquard S."/>
            <person name="Amselem J."/>
            <person name="Cantarel B.L."/>
            <person name="Chiu R."/>
            <person name="Coutinho P.M."/>
            <person name="Feau N."/>
            <person name="Field M."/>
            <person name="Frey P."/>
            <person name="Gelhaye E."/>
            <person name="Goldberg J."/>
            <person name="Grabherr M.G."/>
            <person name="Kodira C.D."/>
            <person name="Kohler A."/>
            <person name="Kuees U."/>
            <person name="Lindquist E.A."/>
            <person name="Lucas S.M."/>
            <person name="Mago R."/>
            <person name="Mauceli E."/>
            <person name="Morin E."/>
            <person name="Murat C."/>
            <person name="Pangilinan J.L."/>
            <person name="Park R."/>
            <person name="Pearson M."/>
            <person name="Quesneville H."/>
            <person name="Rouhier N."/>
            <person name="Sakthikumar S."/>
            <person name="Salamov A.A."/>
            <person name="Schmutz J."/>
            <person name="Selles B."/>
            <person name="Shapiro H."/>
            <person name="Tanguay P."/>
            <person name="Tuskan G.A."/>
            <person name="Henrissat B."/>
            <person name="Van de Peer Y."/>
            <person name="Rouze P."/>
            <person name="Ellis J.G."/>
            <person name="Dodds P.N."/>
            <person name="Schein J.E."/>
            <person name="Zhong S."/>
            <person name="Hamelin R.C."/>
            <person name="Grigoriev I.V."/>
            <person name="Szabo L.J."/>
            <person name="Martin F."/>
        </authorList>
    </citation>
    <scope>NUCLEOTIDE SEQUENCE [LARGE SCALE GENOMIC DNA]</scope>
    <source>
        <strain evidence="19">CRL 75-36-700-3 / race SCCL</strain>
    </source>
</reference>
<dbReference type="CDD" id="cd09904">
    <property type="entry name" value="H3TH_XPG"/>
    <property type="match status" value="1"/>
</dbReference>
<evidence type="ECO:0000259" key="16">
    <source>
        <dbReference type="SMART" id="SM00484"/>
    </source>
</evidence>
<evidence type="ECO:0000256" key="12">
    <source>
        <dbReference type="ARBA" id="ARBA00038112"/>
    </source>
</evidence>
<keyword evidence="19" id="KW-1185">Reference proteome</keyword>
<evidence type="ECO:0008006" key="20">
    <source>
        <dbReference type="Google" id="ProtNLM"/>
    </source>
</evidence>
<dbReference type="eggNOG" id="KOG2520">
    <property type="taxonomic scope" value="Eukaryota"/>
</dbReference>
<evidence type="ECO:0000256" key="1">
    <source>
        <dbReference type="ARBA" id="ARBA00001946"/>
    </source>
</evidence>
<dbReference type="GO" id="GO:0004520">
    <property type="term" value="F:DNA endonuclease activity"/>
    <property type="evidence" value="ECO:0000318"/>
    <property type="project" value="GO_Central"/>
</dbReference>
<dbReference type="InterPro" id="IPR029060">
    <property type="entry name" value="PIN-like_dom_sf"/>
</dbReference>
<feature type="compositionally biased region" description="Basic and acidic residues" evidence="15">
    <location>
        <begin position="817"/>
        <end position="831"/>
    </location>
</feature>
<dbReference type="InterPro" id="IPR019974">
    <property type="entry name" value="XPG_CS"/>
</dbReference>
<keyword evidence="10" id="KW-0234">DNA repair</keyword>
<evidence type="ECO:0000256" key="13">
    <source>
        <dbReference type="ARBA" id="ARBA00053135"/>
    </source>
</evidence>
<keyword evidence="8" id="KW-0378">Hydrolase</keyword>
<evidence type="ECO:0000313" key="18">
    <source>
        <dbReference type="EMBL" id="EFP91313.2"/>
    </source>
</evidence>
<dbReference type="PANTHER" id="PTHR16171:SF7">
    <property type="entry name" value="DNA REPAIR PROTEIN RAD2"/>
    <property type="match status" value="1"/>
</dbReference>
<keyword evidence="11" id="KW-0539">Nucleus</keyword>
<dbReference type="GO" id="GO:0006289">
    <property type="term" value="P:nucleotide-excision repair"/>
    <property type="evidence" value="ECO:0007669"/>
    <property type="project" value="InterPro"/>
</dbReference>
<comment type="subcellular location">
    <subcellularLocation>
        <location evidence="2">Nucleus</location>
    </subcellularLocation>
</comment>
<evidence type="ECO:0000256" key="7">
    <source>
        <dbReference type="ARBA" id="ARBA00022763"/>
    </source>
</evidence>
<evidence type="ECO:0000256" key="8">
    <source>
        <dbReference type="ARBA" id="ARBA00022801"/>
    </source>
</evidence>
<dbReference type="CDD" id="cd09868">
    <property type="entry name" value="PIN_XPG_RAD2"/>
    <property type="match status" value="2"/>
</dbReference>
<feature type="compositionally biased region" description="Polar residues" evidence="15">
    <location>
        <begin position="765"/>
        <end position="802"/>
    </location>
</feature>
<dbReference type="FunFam" id="3.40.50.1010:FF:000025">
    <property type="entry name" value="DNA repair protein RAD2"/>
    <property type="match status" value="1"/>
</dbReference>
<feature type="compositionally biased region" description="Basic residues" evidence="15">
    <location>
        <begin position="1297"/>
        <end position="1308"/>
    </location>
</feature>
<dbReference type="InParanoid" id="E3L438"/>
<feature type="compositionally biased region" description="Polar residues" evidence="15">
    <location>
        <begin position="679"/>
        <end position="692"/>
    </location>
</feature>
<feature type="region of interest" description="Disordered" evidence="15">
    <location>
        <begin position="228"/>
        <end position="270"/>
    </location>
</feature>
<keyword evidence="7" id="KW-0227">DNA damage</keyword>
<protein>
    <recommendedName>
        <fullName evidence="20">DNA repair protein rad2</fullName>
    </recommendedName>
</protein>
<dbReference type="PROSITE" id="PS00841">
    <property type="entry name" value="XPG_1"/>
    <property type="match status" value="1"/>
</dbReference>
<keyword evidence="6" id="KW-0255">Endonuclease</keyword>
<dbReference type="STRING" id="418459.E3L438"/>
<feature type="compositionally biased region" description="Basic and acidic residues" evidence="15">
    <location>
        <begin position="511"/>
        <end position="522"/>
    </location>
</feature>
<evidence type="ECO:0000256" key="2">
    <source>
        <dbReference type="ARBA" id="ARBA00004123"/>
    </source>
</evidence>
<evidence type="ECO:0000256" key="4">
    <source>
        <dbReference type="ARBA" id="ARBA00022722"/>
    </source>
</evidence>
<organism evidence="18 19">
    <name type="scientific">Puccinia graminis f. sp. tritici (strain CRL 75-36-700-3 / race SCCL)</name>
    <name type="common">Black stem rust fungus</name>
    <dbReference type="NCBI Taxonomy" id="418459"/>
    <lineage>
        <taxon>Eukaryota</taxon>
        <taxon>Fungi</taxon>
        <taxon>Dikarya</taxon>
        <taxon>Basidiomycota</taxon>
        <taxon>Pucciniomycotina</taxon>
        <taxon>Pucciniomycetes</taxon>
        <taxon>Pucciniales</taxon>
        <taxon>Pucciniaceae</taxon>
        <taxon>Puccinia</taxon>
    </lineage>
</organism>
<dbReference type="InterPro" id="IPR036279">
    <property type="entry name" value="5-3_exonuclease_C_sf"/>
</dbReference>
<feature type="compositionally biased region" description="Low complexity" evidence="15">
    <location>
        <begin position="1378"/>
        <end position="1397"/>
    </location>
</feature>
<feature type="compositionally biased region" description="Polar residues" evidence="15">
    <location>
        <begin position="1315"/>
        <end position="1327"/>
    </location>
</feature>
<feature type="region of interest" description="Disordered" evidence="15">
    <location>
        <begin position="412"/>
        <end position="595"/>
    </location>
</feature>
<accession>E3L438</accession>
<dbReference type="GO" id="GO:0048256">
    <property type="term" value="F:flap endonuclease activity"/>
    <property type="evidence" value="ECO:0007669"/>
    <property type="project" value="UniProtKB-ARBA"/>
</dbReference>
<feature type="compositionally biased region" description="Basic and acidic residues" evidence="15">
    <location>
        <begin position="439"/>
        <end position="455"/>
    </location>
</feature>
<evidence type="ECO:0000256" key="15">
    <source>
        <dbReference type="SAM" id="MobiDB-lite"/>
    </source>
</evidence>
<dbReference type="PRINTS" id="PR00853">
    <property type="entry name" value="XPGRADSUPER"/>
</dbReference>
<dbReference type="SMART" id="SM00484">
    <property type="entry name" value="XPGI"/>
    <property type="match status" value="1"/>
</dbReference>
<feature type="compositionally biased region" description="Basic and acidic residues" evidence="15">
    <location>
        <begin position="725"/>
        <end position="738"/>
    </location>
</feature>
<dbReference type="Pfam" id="PF00867">
    <property type="entry name" value="XPG_I"/>
    <property type="match status" value="1"/>
</dbReference>
<feature type="region of interest" description="Disordered" evidence="15">
    <location>
        <begin position="612"/>
        <end position="886"/>
    </location>
</feature>
<feature type="domain" description="XPG-I" evidence="16">
    <location>
        <begin position="965"/>
        <end position="1034"/>
    </location>
</feature>
<evidence type="ECO:0000256" key="11">
    <source>
        <dbReference type="ARBA" id="ARBA00023242"/>
    </source>
</evidence>
<dbReference type="Gene3D" id="3.40.50.1010">
    <property type="entry name" value="5'-nuclease"/>
    <property type="match status" value="2"/>
</dbReference>
<evidence type="ECO:0000313" key="19">
    <source>
        <dbReference type="Proteomes" id="UP000008783"/>
    </source>
</evidence>
<gene>
    <name evidence="18" type="ORF">PGTG_17170</name>
</gene>
<dbReference type="SUPFAM" id="SSF88723">
    <property type="entry name" value="PIN domain-like"/>
    <property type="match status" value="1"/>
</dbReference>
<dbReference type="GO" id="GO:0005634">
    <property type="term" value="C:nucleus"/>
    <property type="evidence" value="ECO:0000318"/>
    <property type="project" value="GO_Central"/>
</dbReference>
<dbReference type="FunFam" id="1.10.150.20:FF:000030">
    <property type="entry name" value="Flap endonuclease GEN-like 1"/>
    <property type="match status" value="1"/>
</dbReference>
<evidence type="ECO:0000256" key="14">
    <source>
        <dbReference type="SAM" id="Coils"/>
    </source>
</evidence>
<dbReference type="Gene3D" id="1.10.150.20">
    <property type="entry name" value="5' to 3' exonuclease, C-terminal subdomain"/>
    <property type="match status" value="1"/>
</dbReference>
<dbReference type="GeneID" id="10529143"/>
<keyword evidence="4" id="KW-0540">Nuclease</keyword>
<feature type="coiled-coil region" evidence="14">
    <location>
        <begin position="921"/>
        <end position="955"/>
    </location>
</feature>
<feature type="compositionally biased region" description="Polar residues" evidence="15">
    <location>
        <begin position="556"/>
        <end position="591"/>
    </location>
</feature>
<sequence length="1403" mass="156674">MCLRVEEWYYCYSQSCPGCGSKGCNSRGWTAAINIRLELALPTTPHTISPSNFTRLVSPLHALGQDGCAGLPKPLLSNTIGLWTLISPVARPVNLETMGSKKLAIDSSIWLYQFQKAMRDREGKGIVNAHILGFLRRISKLLYYGIKPVFVFDGGVPTLKKQTINERKKRKRGVQENLAKTAEKLLAAQLRQAAVIEAQKRSQVKATGELITPDAVYFDHPIAQDFSEKNAARKKRQSDPMDPTTTTSTTTTTPIPSPTKKSRFVPKDQYQLPPIEKVPSVTENDSDHRLATEMELKQFIHEFTPEDLDINSPHFQSLSTELKYEIIGDLRIKSRQPNRTRVEAMRKTNDHEFSQTQILNLKKRNDLTQKLLTVTDMVAKANLTIPIKIAAQRNKEYVLVKASEGWILGIENDDQKDTGSATNPVKVDAESEDEDVEFEEVKMDTPKRDKQLSKDSDDELEFEEVPLPAAPSKPKPTREQQEADWREAIRFHYGTRDPDSAVEVEETSAPKSKDEVELFRQSDEEDEVMRDIISELVAHDTSNQSGPNRDLGEGSSKGTRTMTPQNKPTETPKQQFNTLASTTSPTKSQPHVASKEMINSILESVELEEDDNFLIPSTIPPLPETQTASQANPTQTVTSNPEESPILSTEKADRQNKQISQESDLRSNETVTMPDDDTPQVTIPSIANTSTLGEAASEAPKRDQDEPPSLDSSENRTKSCPSTVLERKDNLPPEELPKSTDTSSNDPSKPSNLSPSPSSLPEGQTLPSTSIGHVPISQSKLSTSEANSNLLPSPTISTSKETPSQDRAVHFASDTTELDKASPDKIEDDRLVPQGDKSPQQGEAKRSDLGNNNVRSESPEISIPWSRTPTPERSIEKEAEAIGSDEEEFNRVIEAEEKAIDANLAMESNEWESFLSGLEDQEKLEGIRQEADSEVQRLKEQKAKDRRDADDVNLQMSQDIQNLLKLFGIPFVVSPMEAEAQCAELLKLGLVDGIITDDSDVFLFGGHRVYKNLFNQNKFVECYLMNDLDQELGLDQQKLIQLAFLLGSDYTVGLNGVGPVTAMEILSEFDPAFSAGVATAHHNPNLSGLLNFKNWWEKVQVGKDTELESRTSFRKKFRKKKDKIWIDDHWPNPAVAEAYLHPTVDHSTEKFVWGLPDLDGIREFLYDHLSWSSIKTDEVIVPLIKRQTQRLNGTVQTQGVLDDFFDYSVESNKTNRLAPPRIDSGISSQRLQKIVQNWREKKKKQQANKNHGKEKTTEQQQEEDEGSLSEEVVVRPSGKRPKRAKPIKPTAAENPPRKVRKTQPKKKIAPVDKPSATSRPATRQPARSKQKEPSAQVVQTTTYRSSKRIKSNPSKKSTTKSDDQESGETDIELLPVLGSSSGLDDSQSDFDFSSSCSDGEDEE</sequence>
<dbReference type="RefSeq" id="XP_003335732.2">
    <property type="nucleotide sequence ID" value="XM_003335684.2"/>
</dbReference>
<keyword evidence="5" id="KW-0479">Metal-binding</keyword>
<dbReference type="InterPro" id="IPR008918">
    <property type="entry name" value="HhH2"/>
</dbReference>
<dbReference type="KEGG" id="pgr:PGTG_17170"/>
<feature type="domain" description="XPG N-terminal" evidence="17">
    <location>
        <begin position="79"/>
        <end position="174"/>
    </location>
</feature>
<dbReference type="InterPro" id="IPR006084">
    <property type="entry name" value="XPG/Rad2"/>
</dbReference>
<feature type="region of interest" description="Disordered" evidence="15">
    <location>
        <begin position="1239"/>
        <end position="1403"/>
    </location>
</feature>
<dbReference type="SMART" id="SM00485">
    <property type="entry name" value="XPGN"/>
    <property type="match status" value="1"/>
</dbReference>
<keyword evidence="14" id="KW-0175">Coiled coil</keyword>
<dbReference type="PRINTS" id="PR00066">
    <property type="entry name" value="XRODRMPGMNTG"/>
</dbReference>
<dbReference type="InterPro" id="IPR001044">
    <property type="entry name" value="XPG/Rad2_eukaryotes"/>
</dbReference>
<name>E3L438_PUCGT</name>
<feature type="compositionally biased region" description="Basic residues" evidence="15">
    <location>
        <begin position="1277"/>
        <end position="1286"/>
    </location>
</feature>
<comment type="cofactor">
    <cofactor evidence="1">
        <name>Mg(2+)</name>
        <dbReference type="ChEBI" id="CHEBI:18420"/>
    </cofactor>
</comment>
<keyword evidence="9" id="KW-0460">Magnesium</keyword>
<dbReference type="OrthoDB" id="31113at2759"/>
<dbReference type="FunCoup" id="E3L438">
    <property type="interactions" value="429"/>
</dbReference>
<dbReference type="SMART" id="SM00279">
    <property type="entry name" value="HhH2"/>
    <property type="match status" value="1"/>
</dbReference>
<comment type="similarity">
    <text evidence="12">Belongs to the XPG/RAD2 endonuclease family. GEN subfamily.</text>
</comment>
<dbReference type="Proteomes" id="UP000008783">
    <property type="component" value="Unassembled WGS sequence"/>
</dbReference>
<feature type="compositionally biased region" description="Low complexity" evidence="15">
    <location>
        <begin position="743"/>
        <end position="761"/>
    </location>
</feature>
<dbReference type="PANTHER" id="PTHR16171">
    <property type="entry name" value="DNA REPAIR PROTEIN COMPLEMENTING XP-G CELLS-RELATED"/>
    <property type="match status" value="1"/>
</dbReference>
<feature type="compositionally biased region" description="Low complexity" evidence="15">
    <location>
        <begin position="243"/>
        <end position="254"/>
    </location>
</feature>
<evidence type="ECO:0000256" key="10">
    <source>
        <dbReference type="ARBA" id="ARBA00023204"/>
    </source>
</evidence>
<feature type="compositionally biased region" description="Basic and acidic residues" evidence="15">
    <location>
        <begin position="476"/>
        <end position="499"/>
    </location>
</feature>